<dbReference type="GO" id="GO:0006351">
    <property type="term" value="P:DNA-templated transcription"/>
    <property type="evidence" value="ECO:0007669"/>
    <property type="project" value="InterPro"/>
</dbReference>
<evidence type="ECO:0000313" key="2">
    <source>
        <dbReference type="Proteomes" id="UP001075354"/>
    </source>
</evidence>
<dbReference type="InterPro" id="IPR001680">
    <property type="entry name" value="WD40_rpt"/>
</dbReference>
<dbReference type="GO" id="GO:0000417">
    <property type="term" value="C:HIR complex"/>
    <property type="evidence" value="ECO:0007669"/>
    <property type="project" value="TreeGrafter"/>
</dbReference>
<keyword evidence="2" id="KW-1185">Reference proteome</keyword>
<protein>
    <recommendedName>
        <fullName evidence="3">Protein HIRA</fullName>
    </recommendedName>
</protein>
<evidence type="ECO:0008006" key="3">
    <source>
        <dbReference type="Google" id="ProtNLM"/>
    </source>
</evidence>
<dbReference type="InterPro" id="IPR015943">
    <property type="entry name" value="WD40/YVTN_repeat-like_dom_sf"/>
</dbReference>
<comment type="caution">
    <text evidence="1">The sequence shown here is derived from an EMBL/GenBank/DDBJ whole genome shotgun (WGS) entry which is preliminary data.</text>
</comment>
<sequence>MNGPGPTAQIIQREGWGYEMDFVGHRKPVTCVRFNNVLFRRPKAKKASQYSCVCAIGSRDQSISIWLTSMQRPLVVIRELFSNSVLDVTWNSAGNQLMACSWDGTVAYIEFSDDELGKPLTKEEKVLLLVTIFIAWC</sequence>
<dbReference type="Proteomes" id="UP001075354">
    <property type="component" value="Chromosome 9"/>
</dbReference>
<proteinExistence type="predicted"/>
<name>A0AAV7XEB8_9NEOP</name>
<dbReference type="InterPro" id="IPR031120">
    <property type="entry name" value="HIR1-like"/>
</dbReference>
<dbReference type="InterPro" id="IPR036322">
    <property type="entry name" value="WD40_repeat_dom_sf"/>
</dbReference>
<dbReference type="AlphaFoldDB" id="A0AAV7XEB8"/>
<reference evidence="1" key="1">
    <citation type="submission" date="2022-12" db="EMBL/GenBank/DDBJ databases">
        <title>Chromosome-level genome assembly of the bean flower thrips Megalurothrips usitatus.</title>
        <authorList>
            <person name="Ma L."/>
            <person name="Liu Q."/>
            <person name="Li H."/>
            <person name="Cai W."/>
        </authorList>
    </citation>
    <scope>NUCLEOTIDE SEQUENCE</scope>
    <source>
        <strain evidence="1">Cailab_2022a</strain>
    </source>
</reference>
<dbReference type="GO" id="GO:0031491">
    <property type="term" value="F:nucleosome binding"/>
    <property type="evidence" value="ECO:0007669"/>
    <property type="project" value="TreeGrafter"/>
</dbReference>
<dbReference type="PANTHER" id="PTHR13831:SF0">
    <property type="entry name" value="PROTEIN HIRA"/>
    <property type="match status" value="1"/>
</dbReference>
<dbReference type="GO" id="GO:0006338">
    <property type="term" value="P:chromatin remodeling"/>
    <property type="evidence" value="ECO:0007669"/>
    <property type="project" value="TreeGrafter"/>
</dbReference>
<dbReference type="SUPFAM" id="SSF50978">
    <property type="entry name" value="WD40 repeat-like"/>
    <property type="match status" value="1"/>
</dbReference>
<dbReference type="EMBL" id="JAPTSV010000009">
    <property type="protein sequence ID" value="KAJ1524352.1"/>
    <property type="molecule type" value="Genomic_DNA"/>
</dbReference>
<accession>A0AAV7XEB8</accession>
<dbReference type="GO" id="GO:0000785">
    <property type="term" value="C:chromatin"/>
    <property type="evidence" value="ECO:0007669"/>
    <property type="project" value="TreeGrafter"/>
</dbReference>
<gene>
    <name evidence="1" type="ORF">ONE63_010854</name>
</gene>
<evidence type="ECO:0000313" key="1">
    <source>
        <dbReference type="EMBL" id="KAJ1524352.1"/>
    </source>
</evidence>
<dbReference type="Gene3D" id="2.130.10.10">
    <property type="entry name" value="YVTN repeat-like/Quinoprotein amine dehydrogenase"/>
    <property type="match status" value="1"/>
</dbReference>
<organism evidence="1 2">
    <name type="scientific">Megalurothrips usitatus</name>
    <name type="common">bean blossom thrips</name>
    <dbReference type="NCBI Taxonomy" id="439358"/>
    <lineage>
        <taxon>Eukaryota</taxon>
        <taxon>Metazoa</taxon>
        <taxon>Ecdysozoa</taxon>
        <taxon>Arthropoda</taxon>
        <taxon>Hexapoda</taxon>
        <taxon>Insecta</taxon>
        <taxon>Pterygota</taxon>
        <taxon>Neoptera</taxon>
        <taxon>Paraneoptera</taxon>
        <taxon>Thysanoptera</taxon>
        <taxon>Terebrantia</taxon>
        <taxon>Thripoidea</taxon>
        <taxon>Thripidae</taxon>
        <taxon>Megalurothrips</taxon>
    </lineage>
</organism>
<dbReference type="GO" id="GO:0005634">
    <property type="term" value="C:nucleus"/>
    <property type="evidence" value="ECO:0007669"/>
    <property type="project" value="InterPro"/>
</dbReference>
<dbReference type="SMART" id="SM00320">
    <property type="entry name" value="WD40"/>
    <property type="match status" value="2"/>
</dbReference>
<dbReference type="Pfam" id="PF00400">
    <property type="entry name" value="WD40"/>
    <property type="match status" value="1"/>
</dbReference>
<dbReference type="PANTHER" id="PTHR13831">
    <property type="entry name" value="MEMBER OF THE HIR1 FAMILY OF WD-REPEAT PROTEINS"/>
    <property type="match status" value="1"/>
</dbReference>